<protein>
    <recommendedName>
        <fullName evidence="4">tRNA pseudouridine synthase A</fullName>
        <ecNumber evidence="4">5.4.99.12</ecNumber>
    </recommendedName>
    <alternativeName>
        <fullName evidence="4">tRNA pseudouridine(38-40) synthase</fullName>
    </alternativeName>
    <alternativeName>
        <fullName evidence="4">tRNA pseudouridylate synthase I</fullName>
    </alternativeName>
    <alternativeName>
        <fullName evidence="4">tRNA-uridine isomerase I</fullName>
    </alternativeName>
</protein>
<dbReference type="OrthoDB" id="9811823at2"/>
<feature type="domain" description="Pseudouridine synthase I TruA alpha/beta" evidence="8">
    <location>
        <begin position="149"/>
        <end position="258"/>
    </location>
</feature>
<evidence type="ECO:0000256" key="7">
    <source>
        <dbReference type="RuleBase" id="RU003792"/>
    </source>
</evidence>
<dbReference type="InterPro" id="IPR020097">
    <property type="entry name" value="PsdUridine_synth_TruA_a/b_dom"/>
</dbReference>
<dbReference type="PANTHER" id="PTHR11142">
    <property type="entry name" value="PSEUDOURIDYLATE SYNTHASE"/>
    <property type="match status" value="1"/>
</dbReference>
<evidence type="ECO:0000256" key="3">
    <source>
        <dbReference type="ARBA" id="ARBA00023235"/>
    </source>
</evidence>
<dbReference type="Gene3D" id="3.30.70.580">
    <property type="entry name" value="Pseudouridine synthase I, catalytic domain, N-terminal subdomain"/>
    <property type="match status" value="1"/>
</dbReference>
<keyword evidence="10" id="KW-1185">Reference proteome</keyword>
<name>A0A150X518_9BACT</name>
<dbReference type="PANTHER" id="PTHR11142:SF0">
    <property type="entry name" value="TRNA PSEUDOURIDINE SYNTHASE-LIKE 1"/>
    <property type="match status" value="1"/>
</dbReference>
<dbReference type="Pfam" id="PF01416">
    <property type="entry name" value="PseudoU_synth_1"/>
    <property type="match status" value="1"/>
</dbReference>
<dbReference type="Gene3D" id="3.30.70.660">
    <property type="entry name" value="Pseudouridine synthase I, catalytic domain, C-terminal subdomain"/>
    <property type="match status" value="1"/>
</dbReference>
<dbReference type="InterPro" id="IPR001406">
    <property type="entry name" value="PsdUridine_synth_TruA"/>
</dbReference>
<comment type="caution">
    <text evidence="9">The sequence shown here is derived from an EMBL/GenBank/DDBJ whole genome shotgun (WGS) entry which is preliminary data.</text>
</comment>
<keyword evidence="2 4" id="KW-0819">tRNA processing</keyword>
<dbReference type="PIRSF" id="PIRSF001430">
    <property type="entry name" value="tRNA_psdUrid_synth"/>
    <property type="match status" value="1"/>
</dbReference>
<comment type="caution">
    <text evidence="4">Lacks conserved residue(s) required for the propagation of feature annotation.</text>
</comment>
<dbReference type="AlphaFoldDB" id="A0A150X518"/>
<dbReference type="InterPro" id="IPR020095">
    <property type="entry name" value="PsdUridine_synth_TruA_C"/>
</dbReference>
<dbReference type="EC" id="5.4.99.12" evidence="4"/>
<accession>A0A150X518</accession>
<dbReference type="InterPro" id="IPR020094">
    <property type="entry name" value="TruA/RsuA/RluB/E/F_N"/>
</dbReference>
<dbReference type="RefSeq" id="WP_068222749.1">
    <property type="nucleotide sequence ID" value="NZ_LRPC01000028.1"/>
</dbReference>
<dbReference type="GO" id="GO:0160147">
    <property type="term" value="F:tRNA pseudouridine(38-40) synthase activity"/>
    <property type="evidence" value="ECO:0007669"/>
    <property type="project" value="UniProtKB-EC"/>
</dbReference>
<evidence type="ECO:0000259" key="8">
    <source>
        <dbReference type="Pfam" id="PF01416"/>
    </source>
</evidence>
<feature type="active site" description="Nucleophile" evidence="4 5">
    <location>
        <position position="56"/>
    </location>
</feature>
<evidence type="ECO:0000256" key="5">
    <source>
        <dbReference type="PIRSR" id="PIRSR001430-1"/>
    </source>
</evidence>
<keyword evidence="3 4" id="KW-0413">Isomerase</keyword>
<sequence length="261" mass="30339">MKANFYYIVHIQYLGYRFHGWAKQPNVKTVHYMIDRTLTFVMGQQWFKTLGASRTDAMVSANHAAFELFLKEPIEDISEFTALFNKNLPPDIKVLKIEETDRHFNIINTPKQKEYIYLFSFGQKAHPFSSPFISTFLDKLDLELMKQGAKVFEGNHDFRAYTKKPAQEKVTTRLIERSEIVRNEYHQASFFPSPSYAYVVQGKGFMRNQIRMMMGQLIRLGRNEIDLDYLESSLKTGFPDHLSLVAPASGLVLNRVEFQEG</sequence>
<comment type="similarity">
    <text evidence="1 4 7">Belongs to the tRNA pseudouridine synthase TruA family.</text>
</comment>
<comment type="catalytic activity">
    <reaction evidence="4 7">
        <text>uridine(38/39/40) in tRNA = pseudouridine(38/39/40) in tRNA</text>
        <dbReference type="Rhea" id="RHEA:22376"/>
        <dbReference type="Rhea" id="RHEA-COMP:10085"/>
        <dbReference type="Rhea" id="RHEA-COMP:10087"/>
        <dbReference type="ChEBI" id="CHEBI:65314"/>
        <dbReference type="ChEBI" id="CHEBI:65315"/>
        <dbReference type="EC" id="5.4.99.12"/>
    </reaction>
</comment>
<feature type="binding site" evidence="4 6">
    <location>
        <position position="115"/>
    </location>
    <ligand>
        <name>substrate</name>
    </ligand>
</feature>
<dbReference type="STRING" id="333140.AWW68_14235"/>
<evidence type="ECO:0000256" key="1">
    <source>
        <dbReference type="ARBA" id="ARBA00009375"/>
    </source>
</evidence>
<dbReference type="HAMAP" id="MF_00171">
    <property type="entry name" value="TruA"/>
    <property type="match status" value="1"/>
</dbReference>
<dbReference type="GO" id="GO:0003723">
    <property type="term" value="F:RNA binding"/>
    <property type="evidence" value="ECO:0007669"/>
    <property type="project" value="InterPro"/>
</dbReference>
<evidence type="ECO:0000256" key="4">
    <source>
        <dbReference type="HAMAP-Rule" id="MF_00171"/>
    </source>
</evidence>
<dbReference type="EMBL" id="LRPC01000028">
    <property type="protein sequence ID" value="KYG73827.1"/>
    <property type="molecule type" value="Genomic_DNA"/>
</dbReference>
<evidence type="ECO:0000313" key="9">
    <source>
        <dbReference type="EMBL" id="KYG73827.1"/>
    </source>
</evidence>
<comment type="function">
    <text evidence="4">Formation of pseudouridine at positions 38, 39 and 40 in the anticodon stem and loop of transfer RNAs.</text>
</comment>
<dbReference type="InterPro" id="IPR020103">
    <property type="entry name" value="PsdUridine_synth_cat_dom_sf"/>
</dbReference>
<evidence type="ECO:0000313" key="10">
    <source>
        <dbReference type="Proteomes" id="UP000075606"/>
    </source>
</evidence>
<dbReference type="SUPFAM" id="SSF55120">
    <property type="entry name" value="Pseudouridine synthase"/>
    <property type="match status" value="1"/>
</dbReference>
<gene>
    <name evidence="4" type="primary">truA</name>
    <name evidence="9" type="ORF">AWW68_14235</name>
</gene>
<evidence type="ECO:0000256" key="6">
    <source>
        <dbReference type="PIRSR" id="PIRSR001430-2"/>
    </source>
</evidence>
<dbReference type="GO" id="GO:0031119">
    <property type="term" value="P:tRNA pseudouridine synthesis"/>
    <property type="evidence" value="ECO:0007669"/>
    <property type="project" value="UniProtKB-UniRule"/>
</dbReference>
<proteinExistence type="inferred from homology"/>
<comment type="subunit">
    <text evidence="4">Homodimer.</text>
</comment>
<organism evidence="9 10">
    <name type="scientific">Roseivirga spongicola</name>
    <dbReference type="NCBI Taxonomy" id="333140"/>
    <lineage>
        <taxon>Bacteria</taxon>
        <taxon>Pseudomonadati</taxon>
        <taxon>Bacteroidota</taxon>
        <taxon>Cytophagia</taxon>
        <taxon>Cytophagales</taxon>
        <taxon>Roseivirgaceae</taxon>
        <taxon>Roseivirga</taxon>
    </lineage>
</organism>
<dbReference type="Proteomes" id="UP000075606">
    <property type="component" value="Unassembled WGS sequence"/>
</dbReference>
<evidence type="ECO:0000256" key="2">
    <source>
        <dbReference type="ARBA" id="ARBA00022694"/>
    </source>
</evidence>
<reference evidence="9 10" key="1">
    <citation type="submission" date="2016-01" db="EMBL/GenBank/DDBJ databases">
        <title>Genome sequencing of Roseivirga spongicola UST030701-084.</title>
        <authorList>
            <person name="Selvaratnam C."/>
            <person name="Thevarajoo S."/>
            <person name="Goh K.M."/>
            <person name="Ee R."/>
            <person name="Chan K.-G."/>
            <person name="Chong C.S."/>
        </authorList>
    </citation>
    <scope>NUCLEOTIDE SEQUENCE [LARGE SCALE GENOMIC DNA]</scope>
    <source>
        <strain evidence="9 10">UST030701-084</strain>
    </source>
</reference>